<dbReference type="PANTHER" id="PTHR43682">
    <property type="entry name" value="LACTATE UTILIZATION PROTEIN C"/>
    <property type="match status" value="1"/>
</dbReference>
<evidence type="ECO:0000313" key="2">
    <source>
        <dbReference type="EMBL" id="SDN15921.1"/>
    </source>
</evidence>
<reference evidence="2 3" key="1">
    <citation type="submission" date="2016-10" db="EMBL/GenBank/DDBJ databases">
        <authorList>
            <person name="de Groot N.N."/>
        </authorList>
    </citation>
    <scope>NUCLEOTIDE SEQUENCE [LARGE SCALE GENOMIC DNA]</scope>
    <source>
        <strain evidence="2 3">DSM 1736</strain>
    </source>
</reference>
<dbReference type="SUPFAM" id="SSF100950">
    <property type="entry name" value="NagB/RpiA/CoA transferase-like"/>
    <property type="match status" value="1"/>
</dbReference>
<dbReference type="Gene3D" id="3.40.50.10420">
    <property type="entry name" value="NagB/RpiA/CoA transferase-like"/>
    <property type="match status" value="1"/>
</dbReference>
<evidence type="ECO:0000259" key="1">
    <source>
        <dbReference type="Pfam" id="PF02589"/>
    </source>
</evidence>
<dbReference type="OrthoDB" id="9794157at2"/>
<dbReference type="InterPro" id="IPR024185">
    <property type="entry name" value="FTHF_cligase-like_sf"/>
</dbReference>
<dbReference type="Proteomes" id="UP000214880">
    <property type="component" value="Unassembled WGS sequence"/>
</dbReference>
<dbReference type="STRING" id="146817.SAMN04488502_11328"/>
<dbReference type="EMBL" id="FNHB01000013">
    <property type="protein sequence ID" value="SDN15921.1"/>
    <property type="molecule type" value="Genomic_DNA"/>
</dbReference>
<dbReference type="AlphaFoldDB" id="A0A1G9Z5A1"/>
<protein>
    <submittedName>
        <fullName evidence="2">L-lactate dehydrogenase complex protein LldG</fullName>
    </submittedName>
</protein>
<dbReference type="PANTHER" id="PTHR43682:SF1">
    <property type="entry name" value="LACTATE UTILIZATION PROTEIN C"/>
    <property type="match status" value="1"/>
</dbReference>
<dbReference type="InterPro" id="IPR037171">
    <property type="entry name" value="NagB/RpiA_transferase-like"/>
</dbReference>
<feature type="domain" description="LUD" evidence="1">
    <location>
        <begin position="55"/>
        <end position="234"/>
    </location>
</feature>
<name>A0A1G9Z5A1_9FIRM</name>
<proteinExistence type="predicted"/>
<dbReference type="RefSeq" id="WP_092074828.1">
    <property type="nucleotide sequence ID" value="NZ_FNHB01000013.1"/>
</dbReference>
<evidence type="ECO:0000313" key="3">
    <source>
        <dbReference type="Proteomes" id="UP000214880"/>
    </source>
</evidence>
<sequence>MAQGKLTGDREAFFSAIRNRIKTPPGSKAGRVENPMDGLFTERGTTVEERRELRERFIKEWKALGGQAFSVGNRDELANALTAIIRERGIQQAVRWDHPELEKLNLREIFAQAEAKLFVWPLATGRQEWIPSAESMEAGVVWGDIAMAETGTLVLPGGAGQPTTVSILPITLIAVFTTAQLVDGFYSVMKLLKQRYGTKLPTTTTFIAGPSRTSDIEMDLTIGVHGSKYVYVCIMDE</sequence>
<dbReference type="InterPro" id="IPR003741">
    <property type="entry name" value="LUD_dom"/>
</dbReference>
<gene>
    <name evidence="2" type="ORF">SAMN04488502_11328</name>
</gene>
<accession>A0A1G9Z5A1</accession>
<organism evidence="2 3">
    <name type="scientific">Dendrosporobacter quercicolus</name>
    <dbReference type="NCBI Taxonomy" id="146817"/>
    <lineage>
        <taxon>Bacteria</taxon>
        <taxon>Bacillati</taxon>
        <taxon>Bacillota</taxon>
        <taxon>Negativicutes</taxon>
        <taxon>Selenomonadales</taxon>
        <taxon>Sporomusaceae</taxon>
        <taxon>Dendrosporobacter</taxon>
    </lineage>
</organism>
<dbReference type="Pfam" id="PF02589">
    <property type="entry name" value="LUD_dom"/>
    <property type="match status" value="1"/>
</dbReference>
<keyword evidence="3" id="KW-1185">Reference proteome</keyword>